<comment type="caution">
    <text evidence="6">The sequence shown here is derived from an EMBL/GenBank/DDBJ whole genome shotgun (WGS) entry which is preliminary data.</text>
</comment>
<dbReference type="InterPro" id="IPR051681">
    <property type="entry name" value="Ser/Thr_Kinases-Pseudokinases"/>
</dbReference>
<feature type="transmembrane region" description="Helical" evidence="4">
    <location>
        <begin position="26"/>
        <end position="45"/>
    </location>
</feature>
<evidence type="ECO:0000256" key="2">
    <source>
        <dbReference type="ARBA" id="ARBA00022840"/>
    </source>
</evidence>
<dbReference type="InterPro" id="IPR017441">
    <property type="entry name" value="Protein_kinase_ATP_BS"/>
</dbReference>
<keyword evidence="4" id="KW-1133">Transmembrane helix</keyword>
<dbReference type="InterPro" id="IPR008271">
    <property type="entry name" value="Ser/Thr_kinase_AS"/>
</dbReference>
<dbReference type="Proteomes" id="UP000654075">
    <property type="component" value="Unassembled WGS sequence"/>
</dbReference>
<proteinExistence type="predicted"/>
<feature type="transmembrane region" description="Helical" evidence="4">
    <location>
        <begin position="83"/>
        <end position="104"/>
    </location>
</feature>
<evidence type="ECO:0000313" key="7">
    <source>
        <dbReference type="Proteomes" id="UP000654075"/>
    </source>
</evidence>
<feature type="non-terminal residue" evidence="6">
    <location>
        <position position="599"/>
    </location>
</feature>
<dbReference type="InterPro" id="IPR000719">
    <property type="entry name" value="Prot_kinase_dom"/>
</dbReference>
<feature type="domain" description="Protein kinase" evidence="5">
    <location>
        <begin position="427"/>
        <end position="599"/>
    </location>
</feature>
<evidence type="ECO:0000259" key="5">
    <source>
        <dbReference type="PROSITE" id="PS50011"/>
    </source>
</evidence>
<dbReference type="PANTHER" id="PTHR44329">
    <property type="entry name" value="SERINE/THREONINE-PROTEIN KINASE TNNI3K-RELATED"/>
    <property type="match status" value="1"/>
</dbReference>
<keyword evidence="4" id="KW-0812">Transmembrane</keyword>
<keyword evidence="2 3" id="KW-0067">ATP-binding</keyword>
<dbReference type="GO" id="GO:0005524">
    <property type="term" value="F:ATP binding"/>
    <property type="evidence" value="ECO:0007669"/>
    <property type="project" value="UniProtKB-UniRule"/>
</dbReference>
<feature type="transmembrane region" description="Helical" evidence="4">
    <location>
        <begin position="164"/>
        <end position="180"/>
    </location>
</feature>
<organism evidence="6 7">
    <name type="scientific">Polarella glacialis</name>
    <name type="common">Dinoflagellate</name>
    <dbReference type="NCBI Taxonomy" id="89957"/>
    <lineage>
        <taxon>Eukaryota</taxon>
        <taxon>Sar</taxon>
        <taxon>Alveolata</taxon>
        <taxon>Dinophyceae</taxon>
        <taxon>Suessiales</taxon>
        <taxon>Suessiaceae</taxon>
        <taxon>Polarella</taxon>
    </lineage>
</organism>
<dbReference type="Gene3D" id="1.10.510.10">
    <property type="entry name" value="Transferase(Phosphotransferase) domain 1"/>
    <property type="match status" value="1"/>
</dbReference>
<dbReference type="InterPro" id="IPR011009">
    <property type="entry name" value="Kinase-like_dom_sf"/>
</dbReference>
<dbReference type="OrthoDB" id="538607at2759"/>
<dbReference type="SUPFAM" id="SSF56112">
    <property type="entry name" value="Protein kinase-like (PK-like)"/>
    <property type="match status" value="1"/>
</dbReference>
<evidence type="ECO:0000256" key="4">
    <source>
        <dbReference type="SAM" id="Phobius"/>
    </source>
</evidence>
<dbReference type="Pfam" id="PF00069">
    <property type="entry name" value="Pkinase"/>
    <property type="match status" value="1"/>
</dbReference>
<keyword evidence="7" id="KW-1185">Reference proteome</keyword>
<gene>
    <name evidence="6" type="ORF">PGLA1383_LOCUS1997</name>
</gene>
<dbReference type="SMART" id="SM00220">
    <property type="entry name" value="S_TKc"/>
    <property type="match status" value="1"/>
</dbReference>
<reference evidence="6" key="1">
    <citation type="submission" date="2021-02" db="EMBL/GenBank/DDBJ databases">
        <authorList>
            <person name="Dougan E. K."/>
            <person name="Rhodes N."/>
            <person name="Thang M."/>
            <person name="Chan C."/>
        </authorList>
    </citation>
    <scope>NUCLEOTIDE SEQUENCE</scope>
</reference>
<dbReference type="PANTHER" id="PTHR44329:SF289">
    <property type="entry name" value="SERINE_THREONINE-PROTEIN KINASE VIK"/>
    <property type="match status" value="1"/>
</dbReference>
<dbReference type="PROSITE" id="PS00107">
    <property type="entry name" value="PROTEIN_KINASE_ATP"/>
    <property type="match status" value="1"/>
</dbReference>
<evidence type="ECO:0000256" key="3">
    <source>
        <dbReference type="PROSITE-ProRule" id="PRU10141"/>
    </source>
</evidence>
<evidence type="ECO:0000313" key="6">
    <source>
        <dbReference type="EMBL" id="CAE8583014.1"/>
    </source>
</evidence>
<feature type="transmembrane region" description="Helical" evidence="4">
    <location>
        <begin position="132"/>
        <end position="152"/>
    </location>
</feature>
<keyword evidence="1 3" id="KW-0547">Nucleotide-binding</keyword>
<dbReference type="AlphaFoldDB" id="A0A813DBN5"/>
<evidence type="ECO:0000256" key="1">
    <source>
        <dbReference type="ARBA" id="ARBA00022741"/>
    </source>
</evidence>
<dbReference type="EMBL" id="CAJNNV010000569">
    <property type="protein sequence ID" value="CAE8583014.1"/>
    <property type="molecule type" value="Genomic_DNA"/>
</dbReference>
<sequence>MAEFCRWRIESAPLAWRVAYLRNTRATMFALTACLTLAHMLGQTLMFGPRVYHLIAGFACIIIAVPAALLVRGACFRAKTEDVFALMAASAVYLCVASSNGQIVEARRFDEINMASLLFKMGTSASFGLTPAYFAALLTILWISDFVVVFWSFEALPEGITDKIFVQGMATCCALCISMLQDQAMWLLHRALEETSAQGRAYQRLVGMTCECELSLSVSGSSSDVVVVSAKGACLAMFGCDAEGRLLTDFVKCDDQSRLKNAFHSAGQGLPFLLPMTLVTAKGSQKEVELLMTRTSGPGELLGGQKWGPFRRAPPKTNYVERFADASVFLVGVRYTSCPQGPDADDAEIAGGTHGELQSVSEMARFTRRSPRETGGHDLSMSVMSVPMTTVTGMALGDGGDFVELDLAEAIKFGLKEHWLIDPAQLQLQPGSLGQGGFAVVLEASYYGSPVAVKVPRVDMRSMPGELADKRFLLPFLHEIRMLRFARHPNIISFYGACINPEDRELALVFHKCTGPTLKEFISQCEGGPDSKWQERFGILLHVVQALHYLHSRQPPMVHGDLKDSNIFVECGLHGVKGVLGDFGLARRVTKTSERMGGT</sequence>
<feature type="transmembrane region" description="Helical" evidence="4">
    <location>
        <begin position="51"/>
        <end position="71"/>
    </location>
</feature>
<dbReference type="PROSITE" id="PS50011">
    <property type="entry name" value="PROTEIN_KINASE_DOM"/>
    <property type="match status" value="1"/>
</dbReference>
<accession>A0A813DBN5</accession>
<keyword evidence="4" id="KW-0472">Membrane</keyword>
<dbReference type="GO" id="GO:0004674">
    <property type="term" value="F:protein serine/threonine kinase activity"/>
    <property type="evidence" value="ECO:0007669"/>
    <property type="project" value="TreeGrafter"/>
</dbReference>
<name>A0A813DBN5_POLGL</name>
<dbReference type="CDD" id="cd00180">
    <property type="entry name" value="PKc"/>
    <property type="match status" value="1"/>
</dbReference>
<dbReference type="PROSITE" id="PS00108">
    <property type="entry name" value="PROTEIN_KINASE_ST"/>
    <property type="match status" value="1"/>
</dbReference>
<feature type="binding site" evidence="3">
    <location>
        <position position="454"/>
    </location>
    <ligand>
        <name>ATP</name>
        <dbReference type="ChEBI" id="CHEBI:30616"/>
    </ligand>
</feature>
<protein>
    <recommendedName>
        <fullName evidence="5">Protein kinase domain-containing protein</fullName>
    </recommendedName>
</protein>